<reference evidence="1" key="1">
    <citation type="journal article" date="2018" name="Int. J. Syst. Evol. Microbiol.">
        <title>Carboxylicivirga sediminis sp. nov., isolated from coastal sediment.</title>
        <authorList>
            <person name="Wang F.Q."/>
            <person name="Ren L.H."/>
            <person name="Zou R.J."/>
            <person name="Sun Y.Z."/>
            <person name="Liu X.J."/>
            <person name="Jiang F."/>
            <person name="Liu L.J."/>
        </authorList>
    </citation>
    <scope>NUCLEOTIDE SEQUENCE</scope>
    <source>
        <strain evidence="1">JR1</strain>
    </source>
</reference>
<sequence>MKKNWILYILLVGLIYACEQDEDSLQPSYKDIDRVASQVDLSRPIVKRIYEDYHVGILHEYDDTLDFAYVAQTDDAARLWGQVEIPQISSLFVDEEGNMDAEGLADYNKYVDDALAFVDTAIFKFFTPGSMIASKLPQKVLISASVYANDRVNINALTESEARYSRYTDGSLSMVYNVHSIVINVNQDEVTQNTEDFIIDDFYVFLAKVMEMNNLYSLVPEEFYANKLDYYGQEMDAIYREEMGIDEETSLSVIDKDWVYSKGFIDAQYFYNSSSGLGTVWERVDGVWVKHYKAFKPTYDFVPGVGKDVRSYINELLFRNASEFEAFPENIQDNLRLIYNLVSGWGVDLMSLNPDIEVLITEV</sequence>
<evidence type="ECO:0000313" key="1">
    <source>
        <dbReference type="EMBL" id="MBR8535805.1"/>
    </source>
</evidence>
<organism evidence="1 2">
    <name type="scientific">Carboxylicivirga sediminis</name>
    <dbReference type="NCBI Taxonomy" id="2006564"/>
    <lineage>
        <taxon>Bacteria</taxon>
        <taxon>Pseudomonadati</taxon>
        <taxon>Bacteroidota</taxon>
        <taxon>Bacteroidia</taxon>
        <taxon>Marinilabiliales</taxon>
        <taxon>Marinilabiliaceae</taxon>
        <taxon>Carboxylicivirga</taxon>
    </lineage>
</organism>
<reference evidence="1" key="2">
    <citation type="submission" date="2021-04" db="EMBL/GenBank/DDBJ databases">
        <authorList>
            <person name="Zhang T."/>
            <person name="Zhang Y."/>
            <person name="Lu D."/>
            <person name="Zuo D."/>
            <person name="Du Z."/>
        </authorList>
    </citation>
    <scope>NUCLEOTIDE SEQUENCE</scope>
    <source>
        <strain evidence="1">JR1</strain>
    </source>
</reference>
<evidence type="ECO:0000313" key="2">
    <source>
        <dbReference type="Proteomes" id="UP000679220"/>
    </source>
</evidence>
<dbReference type="PROSITE" id="PS51257">
    <property type="entry name" value="PROKAR_LIPOPROTEIN"/>
    <property type="match status" value="1"/>
</dbReference>
<keyword evidence="2" id="KW-1185">Reference proteome</keyword>
<dbReference type="Proteomes" id="UP000679220">
    <property type="component" value="Unassembled WGS sequence"/>
</dbReference>
<name>A0A941F5X6_9BACT</name>
<comment type="caution">
    <text evidence="1">The sequence shown here is derived from an EMBL/GenBank/DDBJ whole genome shotgun (WGS) entry which is preliminary data.</text>
</comment>
<dbReference type="AlphaFoldDB" id="A0A941F5X6"/>
<protein>
    <submittedName>
        <fullName evidence="1">Uncharacterized protein</fullName>
    </submittedName>
</protein>
<accession>A0A941F5X6</accession>
<dbReference type="RefSeq" id="WP_212190125.1">
    <property type="nucleotide sequence ID" value="NZ_JAGTAR010000012.1"/>
</dbReference>
<proteinExistence type="predicted"/>
<dbReference type="EMBL" id="JAGTAR010000012">
    <property type="protein sequence ID" value="MBR8535805.1"/>
    <property type="molecule type" value="Genomic_DNA"/>
</dbReference>
<gene>
    <name evidence="1" type="ORF">KDU71_09585</name>
</gene>